<sequence length="65" mass="7563">MLEMYLDGENIIGVSQHDVFNDNTRTYTSVATLRWANRTWSNKNITCWLSVKNPDGKYDEHNGEL</sequence>
<dbReference type="EMBL" id="JAIWYP010000003">
    <property type="protein sequence ID" value="KAH3846927.1"/>
    <property type="molecule type" value="Genomic_DNA"/>
</dbReference>
<reference evidence="1" key="2">
    <citation type="submission" date="2020-11" db="EMBL/GenBank/DDBJ databases">
        <authorList>
            <person name="McCartney M.A."/>
            <person name="Auch B."/>
            <person name="Kono T."/>
            <person name="Mallez S."/>
            <person name="Becker A."/>
            <person name="Gohl D.M."/>
            <person name="Silverstein K.A.T."/>
            <person name="Koren S."/>
            <person name="Bechman K.B."/>
            <person name="Herman A."/>
            <person name="Abrahante J.E."/>
            <person name="Garbe J."/>
        </authorList>
    </citation>
    <scope>NUCLEOTIDE SEQUENCE</scope>
    <source>
        <strain evidence="1">Duluth1</strain>
        <tissue evidence="1">Whole animal</tissue>
    </source>
</reference>
<dbReference type="AlphaFoldDB" id="A0A9D4KXF2"/>
<keyword evidence="2" id="KW-1185">Reference proteome</keyword>
<evidence type="ECO:0000313" key="1">
    <source>
        <dbReference type="EMBL" id="KAH3846927.1"/>
    </source>
</evidence>
<name>A0A9D4KXF2_DREPO</name>
<proteinExistence type="predicted"/>
<dbReference type="Proteomes" id="UP000828390">
    <property type="component" value="Unassembled WGS sequence"/>
</dbReference>
<evidence type="ECO:0000313" key="2">
    <source>
        <dbReference type="Proteomes" id="UP000828390"/>
    </source>
</evidence>
<reference evidence="1" key="1">
    <citation type="journal article" date="2019" name="bioRxiv">
        <title>The Genome of the Zebra Mussel, Dreissena polymorpha: A Resource for Invasive Species Research.</title>
        <authorList>
            <person name="McCartney M.A."/>
            <person name="Auch B."/>
            <person name="Kono T."/>
            <person name="Mallez S."/>
            <person name="Zhang Y."/>
            <person name="Obille A."/>
            <person name="Becker A."/>
            <person name="Abrahante J.E."/>
            <person name="Garbe J."/>
            <person name="Badalamenti J.P."/>
            <person name="Herman A."/>
            <person name="Mangelson H."/>
            <person name="Liachko I."/>
            <person name="Sullivan S."/>
            <person name="Sone E.D."/>
            <person name="Koren S."/>
            <person name="Silverstein K.A.T."/>
            <person name="Beckman K.B."/>
            <person name="Gohl D.M."/>
        </authorList>
    </citation>
    <scope>NUCLEOTIDE SEQUENCE</scope>
    <source>
        <strain evidence="1">Duluth1</strain>
        <tissue evidence="1">Whole animal</tissue>
    </source>
</reference>
<protein>
    <submittedName>
        <fullName evidence="1">Uncharacterized protein</fullName>
    </submittedName>
</protein>
<comment type="caution">
    <text evidence="1">The sequence shown here is derived from an EMBL/GenBank/DDBJ whole genome shotgun (WGS) entry which is preliminary data.</text>
</comment>
<accession>A0A9D4KXF2</accession>
<gene>
    <name evidence="1" type="ORF">DPMN_089234</name>
</gene>
<organism evidence="1 2">
    <name type="scientific">Dreissena polymorpha</name>
    <name type="common">Zebra mussel</name>
    <name type="synonym">Mytilus polymorpha</name>
    <dbReference type="NCBI Taxonomy" id="45954"/>
    <lineage>
        <taxon>Eukaryota</taxon>
        <taxon>Metazoa</taxon>
        <taxon>Spiralia</taxon>
        <taxon>Lophotrochozoa</taxon>
        <taxon>Mollusca</taxon>
        <taxon>Bivalvia</taxon>
        <taxon>Autobranchia</taxon>
        <taxon>Heteroconchia</taxon>
        <taxon>Euheterodonta</taxon>
        <taxon>Imparidentia</taxon>
        <taxon>Neoheterodontei</taxon>
        <taxon>Myida</taxon>
        <taxon>Dreissenoidea</taxon>
        <taxon>Dreissenidae</taxon>
        <taxon>Dreissena</taxon>
    </lineage>
</organism>